<keyword evidence="6" id="KW-1185">Reference proteome</keyword>
<dbReference type="PANTHER" id="PTHR43794">
    <property type="entry name" value="AMINOHYDROLASE SSNA-RELATED"/>
    <property type="match status" value="1"/>
</dbReference>
<keyword evidence="1" id="KW-0479">Metal-binding</keyword>
<evidence type="ECO:0000256" key="3">
    <source>
        <dbReference type="ARBA" id="ARBA00022833"/>
    </source>
</evidence>
<feature type="domain" description="Amidohydrolase-related" evidence="4">
    <location>
        <begin position="55"/>
        <end position="422"/>
    </location>
</feature>
<gene>
    <name evidence="5" type="ORF">BO78DRAFT_329250</name>
</gene>
<dbReference type="GO" id="GO:0016814">
    <property type="term" value="F:hydrolase activity, acting on carbon-nitrogen (but not peptide) bonds, in cyclic amidines"/>
    <property type="evidence" value="ECO:0007669"/>
    <property type="project" value="UniProtKB-ARBA"/>
</dbReference>
<evidence type="ECO:0000313" key="6">
    <source>
        <dbReference type="Proteomes" id="UP000248423"/>
    </source>
</evidence>
<dbReference type="OrthoDB" id="194468at2759"/>
<dbReference type="Proteomes" id="UP000248423">
    <property type="component" value="Unassembled WGS sequence"/>
</dbReference>
<evidence type="ECO:0000313" key="5">
    <source>
        <dbReference type="EMBL" id="PYI00772.1"/>
    </source>
</evidence>
<dbReference type="AlphaFoldDB" id="A0A319DT04"/>
<dbReference type="SUPFAM" id="SSF51338">
    <property type="entry name" value="Composite domain of metallo-dependent hydrolases"/>
    <property type="match status" value="2"/>
</dbReference>
<dbReference type="Pfam" id="PF01979">
    <property type="entry name" value="Amidohydro_1"/>
    <property type="match status" value="1"/>
</dbReference>
<dbReference type="PANTHER" id="PTHR43794:SF11">
    <property type="entry name" value="AMIDOHYDROLASE-RELATED DOMAIN-CONTAINING PROTEIN"/>
    <property type="match status" value="1"/>
</dbReference>
<dbReference type="InterPro" id="IPR006680">
    <property type="entry name" value="Amidohydro-rel"/>
</dbReference>
<dbReference type="SUPFAM" id="SSF51556">
    <property type="entry name" value="Metallo-dependent hydrolases"/>
    <property type="match status" value="1"/>
</dbReference>
<dbReference type="Gene3D" id="2.30.40.10">
    <property type="entry name" value="Urease, subunit C, domain 1"/>
    <property type="match status" value="1"/>
</dbReference>
<dbReference type="STRING" id="1448318.A0A319DT04"/>
<dbReference type="FunFam" id="3.20.20.140:FF:000014">
    <property type="entry name" value="5-methylthioadenosine/S-adenosylhomocysteine deaminase"/>
    <property type="match status" value="1"/>
</dbReference>
<evidence type="ECO:0000259" key="4">
    <source>
        <dbReference type="Pfam" id="PF01979"/>
    </source>
</evidence>
<dbReference type="EMBL" id="KZ826436">
    <property type="protein sequence ID" value="PYI00772.1"/>
    <property type="molecule type" value="Genomic_DNA"/>
</dbReference>
<dbReference type="InterPro" id="IPR032466">
    <property type="entry name" value="Metal_Hydrolase"/>
</dbReference>
<organism evidence="5 6">
    <name type="scientific">Aspergillus sclerotiicarbonarius (strain CBS 121057 / IBT 28362)</name>
    <dbReference type="NCBI Taxonomy" id="1448318"/>
    <lineage>
        <taxon>Eukaryota</taxon>
        <taxon>Fungi</taxon>
        <taxon>Dikarya</taxon>
        <taxon>Ascomycota</taxon>
        <taxon>Pezizomycotina</taxon>
        <taxon>Eurotiomycetes</taxon>
        <taxon>Eurotiomycetidae</taxon>
        <taxon>Eurotiales</taxon>
        <taxon>Aspergillaceae</taxon>
        <taxon>Aspergillus</taxon>
        <taxon>Aspergillus subgen. Circumdati</taxon>
    </lineage>
</organism>
<dbReference type="InterPro" id="IPR011059">
    <property type="entry name" value="Metal-dep_hydrolase_composite"/>
</dbReference>
<evidence type="ECO:0000256" key="1">
    <source>
        <dbReference type="ARBA" id="ARBA00022723"/>
    </source>
</evidence>
<keyword evidence="3" id="KW-0862">Zinc</keyword>
<dbReference type="Gene3D" id="3.20.20.140">
    <property type="entry name" value="Metal-dependent hydrolases"/>
    <property type="match status" value="1"/>
</dbReference>
<accession>A0A319DT04</accession>
<dbReference type="CDD" id="cd01298">
    <property type="entry name" value="ATZ_TRZ_like"/>
    <property type="match status" value="1"/>
</dbReference>
<proteinExistence type="predicted"/>
<sequence length="466" mass="50266">MLLTNATIITLDPTRRILTNASLRTHNTLITDIDTTPTLLTKYPDDEIHDLTGRILLPGLISTHVHTAQTLLRGCADDLELVSWLCERIWVLQGGFTPQDGYAAARLSIAEMLRGGTTCFLESMFADRYGFDGLCQAVEESGIRGCLGKIVMDTGRYAQDDAWAMHPGLIEDRETSLEGTVKMWEKWNGKADDRIRVWFGARTPGGVSSDLYKEMTALSKKHGIPITMHCAEVAADRDFFAGVGEGHTPMSYCDSVGLLSPSTVLVHMVHLDDSDISRLAQSGTHVAHCPTSNAKLASGTCRVPDLQRAGVNIGLGTDGAPCNNSCDMLQEMKLAGIIHKGVSGNPTVVTAEEVLEMATINGAKALGLDHCIGSLEVGKKADLVAIDARGVAMQPWFNPVSAVVYTATGRDVDLVVVDGKVVVKGGELLTMDEEEVVREAQRRSREVVERAGLAGKVGARWPVVSM</sequence>
<dbReference type="GO" id="GO:0019239">
    <property type="term" value="F:deaminase activity"/>
    <property type="evidence" value="ECO:0007669"/>
    <property type="project" value="UniProtKB-ARBA"/>
</dbReference>
<reference evidence="5 6" key="1">
    <citation type="submission" date="2018-02" db="EMBL/GenBank/DDBJ databases">
        <title>The genomes of Aspergillus section Nigri reveals drivers in fungal speciation.</title>
        <authorList>
            <consortium name="DOE Joint Genome Institute"/>
            <person name="Vesth T.C."/>
            <person name="Nybo J."/>
            <person name="Theobald S."/>
            <person name="Brandl J."/>
            <person name="Frisvad J.C."/>
            <person name="Nielsen K.F."/>
            <person name="Lyhne E.K."/>
            <person name="Kogle M.E."/>
            <person name="Kuo A."/>
            <person name="Riley R."/>
            <person name="Clum A."/>
            <person name="Nolan M."/>
            <person name="Lipzen A."/>
            <person name="Salamov A."/>
            <person name="Henrissat B."/>
            <person name="Wiebenga A."/>
            <person name="De vries R.P."/>
            <person name="Grigoriev I.V."/>
            <person name="Mortensen U.H."/>
            <person name="Andersen M.R."/>
            <person name="Baker S.E."/>
        </authorList>
    </citation>
    <scope>NUCLEOTIDE SEQUENCE [LARGE SCALE GENOMIC DNA]</scope>
    <source>
        <strain evidence="5 6">CBS 121057</strain>
    </source>
</reference>
<dbReference type="VEuPathDB" id="FungiDB:BO78DRAFT_329250"/>
<protein>
    <recommendedName>
        <fullName evidence="4">Amidohydrolase-related domain-containing protein</fullName>
    </recommendedName>
</protein>
<evidence type="ECO:0000256" key="2">
    <source>
        <dbReference type="ARBA" id="ARBA00022801"/>
    </source>
</evidence>
<name>A0A319DT04_ASPSB</name>
<dbReference type="GO" id="GO:0046872">
    <property type="term" value="F:metal ion binding"/>
    <property type="evidence" value="ECO:0007669"/>
    <property type="project" value="UniProtKB-KW"/>
</dbReference>
<dbReference type="InterPro" id="IPR050287">
    <property type="entry name" value="MTA/SAH_deaminase"/>
</dbReference>
<keyword evidence="2" id="KW-0378">Hydrolase</keyword>